<dbReference type="GO" id="GO:0032259">
    <property type="term" value="P:methylation"/>
    <property type="evidence" value="ECO:0007669"/>
    <property type="project" value="UniProtKB-KW"/>
</dbReference>
<dbReference type="RefSeq" id="WP_088521209.1">
    <property type="nucleotide sequence ID" value="NZ_FYDG01000006.1"/>
</dbReference>
<dbReference type="SUPFAM" id="SSF53335">
    <property type="entry name" value="S-adenosyl-L-methionine-dependent methyltransferases"/>
    <property type="match status" value="1"/>
</dbReference>
<accession>A0A212RRM9</accession>
<dbReference type="GO" id="GO:0008168">
    <property type="term" value="F:methyltransferase activity"/>
    <property type="evidence" value="ECO:0007669"/>
    <property type="project" value="UniProtKB-KW"/>
</dbReference>
<proteinExistence type="predicted"/>
<organism evidence="1 2">
    <name type="scientific">Rhodoblastus acidophilus</name>
    <name type="common">Rhodopseudomonas acidophila</name>
    <dbReference type="NCBI Taxonomy" id="1074"/>
    <lineage>
        <taxon>Bacteria</taxon>
        <taxon>Pseudomonadati</taxon>
        <taxon>Pseudomonadota</taxon>
        <taxon>Alphaproteobacteria</taxon>
        <taxon>Hyphomicrobiales</taxon>
        <taxon>Rhodoblastaceae</taxon>
        <taxon>Rhodoblastus</taxon>
    </lineage>
</organism>
<gene>
    <name evidence="1" type="ORF">SAMN06265338_106207</name>
</gene>
<protein>
    <submittedName>
        <fullName evidence="1">Methyltransferase domain-containing protein</fullName>
    </submittedName>
</protein>
<dbReference type="AlphaFoldDB" id="A0A212RRM9"/>
<dbReference type="Proteomes" id="UP000198418">
    <property type="component" value="Unassembled WGS sequence"/>
</dbReference>
<keyword evidence="2" id="KW-1185">Reference proteome</keyword>
<dbReference type="Gene3D" id="3.40.50.150">
    <property type="entry name" value="Vaccinia Virus protein VP39"/>
    <property type="match status" value="1"/>
</dbReference>
<dbReference type="EMBL" id="FYDG01000006">
    <property type="protein sequence ID" value="SNB75273.1"/>
    <property type="molecule type" value="Genomic_DNA"/>
</dbReference>
<dbReference type="Pfam" id="PF13489">
    <property type="entry name" value="Methyltransf_23"/>
    <property type="match status" value="1"/>
</dbReference>
<keyword evidence="1" id="KW-0808">Transferase</keyword>
<dbReference type="CDD" id="cd02440">
    <property type="entry name" value="AdoMet_MTases"/>
    <property type="match status" value="1"/>
</dbReference>
<keyword evidence="1" id="KW-0489">Methyltransferase</keyword>
<sequence>MRNAHCPICGQSSTTVLQLRFGAKMQLPTDVEVRHCAHDNFLFVTGGRQSDYDAYYAAVANDTVHQEVAVGAVRSPISILQKDHLVAALDGEPAPRSVLDFGCGEASLLVELATHFPSSRFVGFDPGPAASKGSRKAAALGLDNLSIAGLEASARGAPYDLVIASHVIEHVIDFDMLTLLHDLVTEDGLLYVEVPNPLKYAAYERREFLYYFDRLHVNHFTPQALAGLLGRYGFGAVKHFEYAFPYRDDGQFPALGMLFRKGLSGDDLVSPSLLDEAQGYIRQEKARAKTVAGQLETFEGILVWGAGDNFRRSVENGGPLANCRNMVVLDRRPGEVTVGDVRRPTVDPRTGVQSCDWPVVATVSEARSEIGRQLAEIDPARRLIFI</sequence>
<dbReference type="OrthoDB" id="9815644at2"/>
<dbReference type="PANTHER" id="PTHR43861">
    <property type="entry name" value="TRANS-ACONITATE 2-METHYLTRANSFERASE-RELATED"/>
    <property type="match status" value="1"/>
</dbReference>
<reference evidence="2" key="1">
    <citation type="submission" date="2017-06" db="EMBL/GenBank/DDBJ databases">
        <authorList>
            <person name="Varghese N."/>
            <person name="Submissions S."/>
        </authorList>
    </citation>
    <scope>NUCLEOTIDE SEQUENCE [LARGE SCALE GENOMIC DNA]</scope>
    <source>
        <strain evidence="2">DSM 137</strain>
    </source>
</reference>
<evidence type="ECO:0000313" key="1">
    <source>
        <dbReference type="EMBL" id="SNB75273.1"/>
    </source>
</evidence>
<dbReference type="InterPro" id="IPR029063">
    <property type="entry name" value="SAM-dependent_MTases_sf"/>
</dbReference>
<evidence type="ECO:0000313" key="2">
    <source>
        <dbReference type="Proteomes" id="UP000198418"/>
    </source>
</evidence>
<name>A0A212RRM9_RHOAC</name>